<comment type="caution">
    <text evidence="2">The sequence shown here is derived from an EMBL/GenBank/DDBJ whole genome shotgun (WGS) entry which is preliminary data.</text>
</comment>
<proteinExistence type="predicted"/>
<feature type="region of interest" description="Disordered" evidence="1">
    <location>
        <begin position="83"/>
        <end position="169"/>
    </location>
</feature>
<protein>
    <submittedName>
        <fullName evidence="2">Uncharacterized protein</fullName>
    </submittedName>
</protein>
<evidence type="ECO:0000313" key="3">
    <source>
        <dbReference type="Proteomes" id="UP001356427"/>
    </source>
</evidence>
<feature type="compositionally biased region" description="Basic and acidic residues" evidence="1">
    <location>
        <begin position="111"/>
        <end position="122"/>
    </location>
</feature>
<evidence type="ECO:0000313" key="2">
    <source>
        <dbReference type="EMBL" id="KAK6319480.1"/>
    </source>
</evidence>
<dbReference type="AlphaFoldDB" id="A0AAN8M7U2"/>
<accession>A0AAN8M7U2</accession>
<dbReference type="Proteomes" id="UP001356427">
    <property type="component" value="Unassembled WGS sequence"/>
</dbReference>
<dbReference type="EMBL" id="JAGTTL010000008">
    <property type="protein sequence ID" value="KAK6319480.1"/>
    <property type="molecule type" value="Genomic_DNA"/>
</dbReference>
<name>A0AAN8M7U2_9TELE</name>
<sequence length="204" mass="23069">MVDCENTAHTENKMKKLELLKIFFTERLAAAADEIFGAVKGTIVEYQTEIVRSKEENNHLRKLLDIAVQRVLLQTDCHAIHLTEDASSPEQQHREQERTPGLGQEDPESTQIKEEQELRNSPEEEQLQGLESETKGESIYTPPFVKSYCDQDPPQPSHLPQTVDNREGDSLARTISNKQIKIENEGEGYITSEPTSASASFLFD</sequence>
<organism evidence="2 3">
    <name type="scientific">Coregonus suidteri</name>
    <dbReference type="NCBI Taxonomy" id="861788"/>
    <lineage>
        <taxon>Eukaryota</taxon>
        <taxon>Metazoa</taxon>
        <taxon>Chordata</taxon>
        <taxon>Craniata</taxon>
        <taxon>Vertebrata</taxon>
        <taxon>Euteleostomi</taxon>
        <taxon>Actinopterygii</taxon>
        <taxon>Neopterygii</taxon>
        <taxon>Teleostei</taxon>
        <taxon>Protacanthopterygii</taxon>
        <taxon>Salmoniformes</taxon>
        <taxon>Salmonidae</taxon>
        <taxon>Coregoninae</taxon>
        <taxon>Coregonus</taxon>
    </lineage>
</organism>
<gene>
    <name evidence="2" type="ORF">J4Q44_G00106910</name>
</gene>
<feature type="region of interest" description="Disordered" evidence="1">
    <location>
        <begin position="184"/>
        <end position="204"/>
    </location>
</feature>
<evidence type="ECO:0000256" key="1">
    <source>
        <dbReference type="SAM" id="MobiDB-lite"/>
    </source>
</evidence>
<keyword evidence="3" id="KW-1185">Reference proteome</keyword>
<reference evidence="2 3" key="1">
    <citation type="submission" date="2021-04" db="EMBL/GenBank/DDBJ databases">
        <authorList>
            <person name="De Guttry C."/>
            <person name="Zahm M."/>
            <person name="Klopp C."/>
            <person name="Cabau C."/>
            <person name="Louis A."/>
            <person name="Berthelot C."/>
            <person name="Parey E."/>
            <person name="Roest Crollius H."/>
            <person name="Montfort J."/>
            <person name="Robinson-Rechavi M."/>
            <person name="Bucao C."/>
            <person name="Bouchez O."/>
            <person name="Gislard M."/>
            <person name="Lluch J."/>
            <person name="Milhes M."/>
            <person name="Lampietro C."/>
            <person name="Lopez Roques C."/>
            <person name="Donnadieu C."/>
            <person name="Braasch I."/>
            <person name="Desvignes T."/>
            <person name="Postlethwait J."/>
            <person name="Bobe J."/>
            <person name="Wedekind C."/>
            <person name="Guiguen Y."/>
        </authorList>
    </citation>
    <scope>NUCLEOTIDE SEQUENCE [LARGE SCALE GENOMIC DNA]</scope>
    <source>
        <strain evidence="2">Cs_M1</strain>
        <tissue evidence="2">Blood</tissue>
    </source>
</reference>
<feature type="compositionally biased region" description="Polar residues" evidence="1">
    <location>
        <begin position="192"/>
        <end position="204"/>
    </location>
</feature>